<dbReference type="AlphaFoldDB" id="A0AAW1D2U2"/>
<dbReference type="Proteomes" id="UP001461498">
    <property type="component" value="Unassembled WGS sequence"/>
</dbReference>
<reference evidence="1 2" key="1">
    <citation type="submission" date="2022-12" db="EMBL/GenBank/DDBJ databases">
        <title>Chromosome-level genome assembly of true bugs.</title>
        <authorList>
            <person name="Ma L."/>
            <person name="Li H."/>
        </authorList>
    </citation>
    <scope>NUCLEOTIDE SEQUENCE [LARGE SCALE GENOMIC DNA]</scope>
    <source>
        <strain evidence="1">Lab_2022b</strain>
    </source>
</reference>
<protein>
    <submittedName>
        <fullName evidence="1">Uncharacterized protein</fullName>
    </submittedName>
</protein>
<gene>
    <name evidence="1" type="ORF">O3M35_009021</name>
</gene>
<evidence type="ECO:0000313" key="1">
    <source>
        <dbReference type="EMBL" id="KAK9504842.1"/>
    </source>
</evidence>
<evidence type="ECO:0000313" key="2">
    <source>
        <dbReference type="Proteomes" id="UP001461498"/>
    </source>
</evidence>
<sequence length="67" mass="8206">MNMLRLSLNRPMYAKWMKDDYSRKLYEWKHRIEIVLQNLVIFANMRYLPLINRLPLITKVLSGIRNL</sequence>
<accession>A0AAW1D2U2</accession>
<name>A0AAW1D2U2_9HEMI</name>
<proteinExistence type="predicted"/>
<organism evidence="1 2">
    <name type="scientific">Rhynocoris fuscipes</name>
    <dbReference type="NCBI Taxonomy" id="488301"/>
    <lineage>
        <taxon>Eukaryota</taxon>
        <taxon>Metazoa</taxon>
        <taxon>Ecdysozoa</taxon>
        <taxon>Arthropoda</taxon>
        <taxon>Hexapoda</taxon>
        <taxon>Insecta</taxon>
        <taxon>Pterygota</taxon>
        <taxon>Neoptera</taxon>
        <taxon>Paraneoptera</taxon>
        <taxon>Hemiptera</taxon>
        <taxon>Heteroptera</taxon>
        <taxon>Panheteroptera</taxon>
        <taxon>Cimicomorpha</taxon>
        <taxon>Reduviidae</taxon>
        <taxon>Harpactorinae</taxon>
        <taxon>Harpactorini</taxon>
        <taxon>Rhynocoris</taxon>
    </lineage>
</organism>
<dbReference type="EMBL" id="JAPXFL010000006">
    <property type="protein sequence ID" value="KAK9504842.1"/>
    <property type="molecule type" value="Genomic_DNA"/>
</dbReference>
<keyword evidence="2" id="KW-1185">Reference proteome</keyword>
<comment type="caution">
    <text evidence="1">The sequence shown here is derived from an EMBL/GenBank/DDBJ whole genome shotgun (WGS) entry which is preliminary data.</text>
</comment>